<dbReference type="InterPro" id="IPR001789">
    <property type="entry name" value="Sig_transdc_resp-reg_receiver"/>
</dbReference>
<evidence type="ECO:0000256" key="3">
    <source>
        <dbReference type="PROSITE-ProRule" id="PRU00169"/>
    </source>
</evidence>
<evidence type="ECO:0000259" key="4">
    <source>
        <dbReference type="PROSITE" id="PS50043"/>
    </source>
</evidence>
<dbReference type="RefSeq" id="WP_076003509.1">
    <property type="nucleotide sequence ID" value="NZ_CP018258.1"/>
</dbReference>
<proteinExistence type="predicted"/>
<accession>A0A1P8F5F5</accession>
<feature type="domain" description="Response regulatory" evidence="5">
    <location>
        <begin position="15"/>
        <end position="131"/>
    </location>
</feature>
<dbReference type="CDD" id="cd17535">
    <property type="entry name" value="REC_NarL-like"/>
    <property type="match status" value="1"/>
</dbReference>
<dbReference type="GO" id="GO:0000160">
    <property type="term" value="P:phosphorelay signal transduction system"/>
    <property type="evidence" value="ECO:0007669"/>
    <property type="project" value="InterPro"/>
</dbReference>
<dbReference type="InterPro" id="IPR058245">
    <property type="entry name" value="NreC/VraR/RcsB-like_REC"/>
</dbReference>
<dbReference type="GO" id="GO:0003677">
    <property type="term" value="F:DNA binding"/>
    <property type="evidence" value="ECO:0007669"/>
    <property type="project" value="UniProtKB-KW"/>
</dbReference>
<dbReference type="Gene3D" id="3.40.50.2300">
    <property type="match status" value="1"/>
</dbReference>
<evidence type="ECO:0000259" key="5">
    <source>
        <dbReference type="PROSITE" id="PS50110"/>
    </source>
</evidence>
<dbReference type="SUPFAM" id="SSF52172">
    <property type="entry name" value="CheY-like"/>
    <property type="match status" value="1"/>
</dbReference>
<evidence type="ECO:0000256" key="1">
    <source>
        <dbReference type="ARBA" id="ARBA00022553"/>
    </source>
</evidence>
<feature type="domain" description="HTH luxR-type" evidence="4">
    <location>
        <begin position="154"/>
        <end position="219"/>
    </location>
</feature>
<dbReference type="PRINTS" id="PR00038">
    <property type="entry name" value="HTHLUXR"/>
</dbReference>
<dbReference type="STRING" id="1839801.Dform_00366"/>
<dbReference type="Proteomes" id="UP000185934">
    <property type="component" value="Chromosome"/>
</dbReference>
<dbReference type="PROSITE" id="PS50043">
    <property type="entry name" value="HTH_LUXR_2"/>
    <property type="match status" value="1"/>
</dbReference>
<feature type="modified residue" description="4-aspartylphosphate" evidence="3">
    <location>
        <position position="66"/>
    </location>
</feature>
<dbReference type="SUPFAM" id="SSF46894">
    <property type="entry name" value="C-terminal effector domain of the bipartite response regulators"/>
    <property type="match status" value="1"/>
</dbReference>
<dbReference type="InterPro" id="IPR016032">
    <property type="entry name" value="Sig_transdc_resp-reg_C-effctor"/>
</dbReference>
<protein>
    <submittedName>
        <fullName evidence="6">DNA-binding response regulator, NarL/FixJ family</fullName>
    </submittedName>
</protein>
<dbReference type="PROSITE" id="PS50110">
    <property type="entry name" value="RESPONSE_REGULATORY"/>
    <property type="match status" value="1"/>
</dbReference>
<evidence type="ECO:0000256" key="2">
    <source>
        <dbReference type="ARBA" id="ARBA00023125"/>
    </source>
</evidence>
<dbReference type="KEGG" id="dfo:Dform_00366"/>
<keyword evidence="1 3" id="KW-0597">Phosphoprotein</keyword>
<dbReference type="SMART" id="SM00421">
    <property type="entry name" value="HTH_LUXR"/>
    <property type="match status" value="1"/>
</dbReference>
<reference evidence="7" key="1">
    <citation type="submission" date="2016-11" db="EMBL/GenBank/DDBJ databases">
        <title>Dehalogenimonas formicexedens sp. nov., a chlorinated alkane respiring bacterium isolated from contaminated groundwater.</title>
        <authorList>
            <person name="Key T.A."/>
            <person name="Bowman K.S."/>
            <person name="Lee I."/>
            <person name="Chun J."/>
            <person name="Albuquerque L."/>
            <person name="da Costa M.S."/>
            <person name="Rainey F.A."/>
            <person name="Moe W.M."/>
        </authorList>
    </citation>
    <scope>NUCLEOTIDE SEQUENCE [LARGE SCALE GENOMIC DNA]</scope>
    <source>
        <strain evidence="7">NSZ-14</strain>
    </source>
</reference>
<keyword evidence="7" id="KW-1185">Reference proteome</keyword>
<dbReference type="OrthoDB" id="9780153at2"/>
<dbReference type="InterPro" id="IPR011006">
    <property type="entry name" value="CheY-like_superfamily"/>
</dbReference>
<name>A0A1P8F5F5_9CHLR</name>
<dbReference type="AlphaFoldDB" id="A0A1P8F5F5"/>
<dbReference type="InterPro" id="IPR000792">
    <property type="entry name" value="Tscrpt_reg_LuxR_C"/>
</dbReference>
<dbReference type="SMART" id="SM00448">
    <property type="entry name" value="REC"/>
    <property type="match status" value="1"/>
</dbReference>
<dbReference type="EMBL" id="CP018258">
    <property type="protein sequence ID" value="APV43726.1"/>
    <property type="molecule type" value="Genomic_DNA"/>
</dbReference>
<gene>
    <name evidence="6" type="ORF">Dform_00366</name>
</gene>
<dbReference type="Pfam" id="PF00196">
    <property type="entry name" value="GerE"/>
    <property type="match status" value="1"/>
</dbReference>
<dbReference type="InterPro" id="IPR039420">
    <property type="entry name" value="WalR-like"/>
</dbReference>
<dbReference type="PANTHER" id="PTHR43214">
    <property type="entry name" value="TWO-COMPONENT RESPONSE REGULATOR"/>
    <property type="match status" value="1"/>
</dbReference>
<evidence type="ECO:0000313" key="6">
    <source>
        <dbReference type="EMBL" id="APV43726.1"/>
    </source>
</evidence>
<dbReference type="Pfam" id="PF00072">
    <property type="entry name" value="Response_reg"/>
    <property type="match status" value="1"/>
</dbReference>
<dbReference type="CDD" id="cd06170">
    <property type="entry name" value="LuxR_C_like"/>
    <property type="match status" value="1"/>
</dbReference>
<sequence>MNQYSEHGPEKEMIHLFLVDDSEFVREGIRAVVSGAGDMIIIGESENGSTAKRAIIQSNPDVILLDIKLPDTDGFSLAKDLRAANINTPVIILTGYDSELYVSEAIELGVNGFLNKNCPRNLLLNSIRVVNDGGSVFKSDSTGVGILPRSVSPKEMPKQGFNERDKKILSGIAEGLTNKEIARVLGIAEVTVKKGSILLMRRLGAANRTQAALKARALGLL</sequence>
<evidence type="ECO:0000313" key="7">
    <source>
        <dbReference type="Proteomes" id="UP000185934"/>
    </source>
</evidence>
<dbReference type="GO" id="GO:0006355">
    <property type="term" value="P:regulation of DNA-templated transcription"/>
    <property type="evidence" value="ECO:0007669"/>
    <property type="project" value="InterPro"/>
</dbReference>
<keyword evidence="2 6" id="KW-0238">DNA-binding</keyword>
<organism evidence="6 7">
    <name type="scientific">Dehalogenimonas formicexedens</name>
    <dbReference type="NCBI Taxonomy" id="1839801"/>
    <lineage>
        <taxon>Bacteria</taxon>
        <taxon>Bacillati</taxon>
        <taxon>Chloroflexota</taxon>
        <taxon>Dehalococcoidia</taxon>
        <taxon>Dehalococcoidales</taxon>
        <taxon>Dehalococcoidaceae</taxon>
        <taxon>Dehalogenimonas</taxon>
    </lineage>
</organism>